<comment type="pathway">
    <text evidence="1 7">Cell wall biogenesis; peptidoglycan biosynthesis.</text>
</comment>
<dbReference type="Gene3D" id="2.40.440.10">
    <property type="entry name" value="L,D-transpeptidase catalytic domain-like"/>
    <property type="match status" value="1"/>
</dbReference>
<evidence type="ECO:0000256" key="1">
    <source>
        <dbReference type="ARBA" id="ARBA00004752"/>
    </source>
</evidence>
<dbReference type="CDD" id="cd16913">
    <property type="entry name" value="YkuD_like"/>
    <property type="match status" value="1"/>
</dbReference>
<proteinExistence type="inferred from homology"/>
<evidence type="ECO:0000256" key="3">
    <source>
        <dbReference type="ARBA" id="ARBA00022679"/>
    </source>
</evidence>
<dbReference type="SUPFAM" id="SSF141523">
    <property type="entry name" value="L,D-transpeptidase catalytic domain-like"/>
    <property type="match status" value="1"/>
</dbReference>
<dbReference type="PROSITE" id="PS52029">
    <property type="entry name" value="LD_TPASE"/>
    <property type="match status" value="1"/>
</dbReference>
<dbReference type="Proteomes" id="UP000516134">
    <property type="component" value="Chromosome"/>
</dbReference>
<evidence type="ECO:0000259" key="9">
    <source>
        <dbReference type="PROSITE" id="PS52029"/>
    </source>
</evidence>
<keyword evidence="8" id="KW-0732">Signal</keyword>
<evidence type="ECO:0000256" key="7">
    <source>
        <dbReference type="PROSITE-ProRule" id="PRU01373"/>
    </source>
</evidence>
<dbReference type="InterPro" id="IPR038063">
    <property type="entry name" value="Transpep_catalytic_dom"/>
</dbReference>
<dbReference type="InterPro" id="IPR050979">
    <property type="entry name" value="LD-transpeptidase"/>
</dbReference>
<name>A0ABX6T143_9SPHN</name>
<evidence type="ECO:0000256" key="6">
    <source>
        <dbReference type="ARBA" id="ARBA00023316"/>
    </source>
</evidence>
<keyword evidence="11" id="KW-1185">Reference proteome</keyword>
<evidence type="ECO:0000256" key="5">
    <source>
        <dbReference type="ARBA" id="ARBA00022984"/>
    </source>
</evidence>
<keyword evidence="3" id="KW-0808">Transferase</keyword>
<evidence type="ECO:0000256" key="4">
    <source>
        <dbReference type="ARBA" id="ARBA00022960"/>
    </source>
</evidence>
<dbReference type="EMBL" id="CP060780">
    <property type="protein sequence ID" value="QNP42913.1"/>
    <property type="molecule type" value="Genomic_DNA"/>
</dbReference>
<evidence type="ECO:0000313" key="10">
    <source>
        <dbReference type="EMBL" id="QNP42913.1"/>
    </source>
</evidence>
<feature type="active site" description="Nucleophile" evidence="7">
    <location>
        <position position="164"/>
    </location>
</feature>
<dbReference type="InterPro" id="IPR005490">
    <property type="entry name" value="LD_TPept_cat_dom"/>
</dbReference>
<reference evidence="10 11" key="1">
    <citation type="submission" date="2020-08" db="EMBL/GenBank/DDBJ databases">
        <title>Genome sequence of Sphingomonas daechungensis KACC 18115T.</title>
        <authorList>
            <person name="Hyun D.-W."/>
            <person name="Bae J.-W."/>
        </authorList>
    </citation>
    <scope>NUCLEOTIDE SEQUENCE [LARGE SCALE GENOMIC DNA]</scope>
    <source>
        <strain evidence="10 11">KACC 18115</strain>
    </source>
</reference>
<sequence length="189" mass="20667">MRKLIKGLVVVTALVLAGCETAPPPPPKVAEPVAQPLPYRWTQGNAEKAHKAMVDTFGKAFLTPGNFVWAETVPTEGNPKIVIDLLVQTAYVYRGDVLVGAASISSAKTGMVTPLGFWKILEKRKDYRSRKYNNASMPYMQRIDEYGIALHGGVNPGYPASHGCVRMPMKFAEKLFGFTKLGTEVIIEG</sequence>
<feature type="active site" description="Proton donor/acceptor" evidence="7">
    <location>
        <position position="151"/>
    </location>
</feature>
<dbReference type="PROSITE" id="PS51257">
    <property type="entry name" value="PROKAR_LIPOPROTEIN"/>
    <property type="match status" value="1"/>
</dbReference>
<dbReference type="PANTHER" id="PTHR30582">
    <property type="entry name" value="L,D-TRANSPEPTIDASE"/>
    <property type="match status" value="1"/>
</dbReference>
<comment type="similarity">
    <text evidence="2">Belongs to the YkuD family.</text>
</comment>
<gene>
    <name evidence="10" type="ORF">H9L15_12875</name>
</gene>
<dbReference type="PANTHER" id="PTHR30582:SF2">
    <property type="entry name" value="L,D-TRANSPEPTIDASE YCIB-RELATED"/>
    <property type="match status" value="1"/>
</dbReference>
<evidence type="ECO:0000256" key="8">
    <source>
        <dbReference type="SAM" id="SignalP"/>
    </source>
</evidence>
<evidence type="ECO:0000256" key="2">
    <source>
        <dbReference type="ARBA" id="ARBA00005992"/>
    </source>
</evidence>
<evidence type="ECO:0000313" key="11">
    <source>
        <dbReference type="Proteomes" id="UP000516134"/>
    </source>
</evidence>
<accession>A0ABX6T143</accession>
<feature type="chain" id="PRO_5045108248" evidence="8">
    <location>
        <begin position="23"/>
        <end position="189"/>
    </location>
</feature>
<dbReference type="RefSeq" id="WP_187714345.1">
    <property type="nucleotide sequence ID" value="NZ_BAABJC010000001.1"/>
</dbReference>
<keyword evidence="5 7" id="KW-0573">Peptidoglycan synthesis</keyword>
<feature type="signal peptide" evidence="8">
    <location>
        <begin position="1"/>
        <end position="22"/>
    </location>
</feature>
<feature type="domain" description="L,D-TPase catalytic" evidence="9">
    <location>
        <begin position="79"/>
        <end position="188"/>
    </location>
</feature>
<keyword evidence="6 7" id="KW-0961">Cell wall biogenesis/degradation</keyword>
<protein>
    <submittedName>
        <fullName evidence="10">L,D-transpeptidase family protein</fullName>
    </submittedName>
</protein>
<organism evidence="10 11">
    <name type="scientific">Sphingomonas daechungensis</name>
    <dbReference type="NCBI Taxonomy" id="1176646"/>
    <lineage>
        <taxon>Bacteria</taxon>
        <taxon>Pseudomonadati</taxon>
        <taxon>Pseudomonadota</taxon>
        <taxon>Alphaproteobacteria</taxon>
        <taxon>Sphingomonadales</taxon>
        <taxon>Sphingomonadaceae</taxon>
        <taxon>Sphingomonas</taxon>
    </lineage>
</organism>
<dbReference type="NCBIfam" id="NF004785">
    <property type="entry name" value="PRK06132.1-2"/>
    <property type="match status" value="1"/>
</dbReference>
<dbReference type="Pfam" id="PF03734">
    <property type="entry name" value="YkuD"/>
    <property type="match status" value="1"/>
</dbReference>
<keyword evidence="4 7" id="KW-0133">Cell shape</keyword>